<protein>
    <submittedName>
        <fullName evidence="1">Uncharacterized protein</fullName>
    </submittedName>
</protein>
<reference evidence="2" key="1">
    <citation type="journal article" date="2019" name="Int. J. Syst. Evol. Microbiol.">
        <title>The Global Catalogue of Microorganisms (GCM) 10K type strain sequencing project: providing services to taxonomists for standard genome sequencing and annotation.</title>
        <authorList>
            <consortium name="The Broad Institute Genomics Platform"/>
            <consortium name="The Broad Institute Genome Sequencing Center for Infectious Disease"/>
            <person name="Wu L."/>
            <person name="Ma J."/>
        </authorList>
    </citation>
    <scope>NUCLEOTIDE SEQUENCE [LARGE SCALE GENOMIC DNA]</scope>
    <source>
        <strain evidence="2">JCM 17933</strain>
    </source>
</reference>
<organism evidence="1 2">
    <name type="scientific">Actinoallomurus oryzae</name>
    <dbReference type="NCBI Taxonomy" id="502180"/>
    <lineage>
        <taxon>Bacteria</taxon>
        <taxon>Bacillati</taxon>
        <taxon>Actinomycetota</taxon>
        <taxon>Actinomycetes</taxon>
        <taxon>Streptosporangiales</taxon>
        <taxon>Thermomonosporaceae</taxon>
        <taxon>Actinoallomurus</taxon>
    </lineage>
</organism>
<accession>A0ABP8QUP6</accession>
<dbReference type="RefSeq" id="WP_345471950.1">
    <property type="nucleotide sequence ID" value="NZ_BAABHF010000046.1"/>
</dbReference>
<comment type="caution">
    <text evidence="1">The sequence shown here is derived from an EMBL/GenBank/DDBJ whole genome shotgun (WGS) entry which is preliminary data.</text>
</comment>
<keyword evidence="2" id="KW-1185">Reference proteome</keyword>
<sequence length="265" mass="28899">MRALMPFAVAWQDAIGVMTREQLASASKMDLLALNTVKLVVDLDALLGEKIFSALPMEVTMATEDDLEAWEYDEVAALIDRFRTLVSKASTLRVELANSPLVRKIKGARDALDHSADGVSQAANSLIELIDRLMRETFDQATVLRWLDANFPGDTSLIHIERGQRRPTKRAEALCLVYGGGSAARPSTETDDGTGPSIIHDALARAIVIARTNLQRLKHSDGDLHSDREELRMLMSAVEGALMIGLLLGFIASDDDDQAALSETA</sequence>
<proteinExistence type="predicted"/>
<dbReference type="Proteomes" id="UP001500503">
    <property type="component" value="Unassembled WGS sequence"/>
</dbReference>
<dbReference type="EMBL" id="BAABHF010000046">
    <property type="protein sequence ID" value="GAA4510829.1"/>
    <property type="molecule type" value="Genomic_DNA"/>
</dbReference>
<evidence type="ECO:0000313" key="2">
    <source>
        <dbReference type="Proteomes" id="UP001500503"/>
    </source>
</evidence>
<gene>
    <name evidence="1" type="ORF">GCM10023191_074030</name>
</gene>
<evidence type="ECO:0000313" key="1">
    <source>
        <dbReference type="EMBL" id="GAA4510829.1"/>
    </source>
</evidence>
<name>A0ABP8QUP6_9ACTN</name>